<evidence type="ECO:0000256" key="1">
    <source>
        <dbReference type="SAM" id="MobiDB-lite"/>
    </source>
</evidence>
<protein>
    <submittedName>
        <fullName evidence="3">Uncharacterized protein</fullName>
    </submittedName>
</protein>
<keyword evidence="2" id="KW-0812">Transmembrane</keyword>
<gene>
    <name evidence="3" type="ORF">Lalb_Chr04g0254031</name>
</gene>
<organism evidence="3 4">
    <name type="scientific">Lupinus albus</name>
    <name type="common">White lupine</name>
    <name type="synonym">Lupinus termis</name>
    <dbReference type="NCBI Taxonomy" id="3870"/>
    <lineage>
        <taxon>Eukaryota</taxon>
        <taxon>Viridiplantae</taxon>
        <taxon>Streptophyta</taxon>
        <taxon>Embryophyta</taxon>
        <taxon>Tracheophyta</taxon>
        <taxon>Spermatophyta</taxon>
        <taxon>Magnoliopsida</taxon>
        <taxon>eudicotyledons</taxon>
        <taxon>Gunneridae</taxon>
        <taxon>Pentapetalae</taxon>
        <taxon>rosids</taxon>
        <taxon>fabids</taxon>
        <taxon>Fabales</taxon>
        <taxon>Fabaceae</taxon>
        <taxon>Papilionoideae</taxon>
        <taxon>50 kb inversion clade</taxon>
        <taxon>genistoids sensu lato</taxon>
        <taxon>core genistoids</taxon>
        <taxon>Genisteae</taxon>
        <taxon>Lupinus</taxon>
    </lineage>
</organism>
<dbReference type="AlphaFoldDB" id="A0A6A4QL78"/>
<evidence type="ECO:0000313" key="4">
    <source>
        <dbReference type="Proteomes" id="UP000447434"/>
    </source>
</evidence>
<dbReference type="OrthoDB" id="10553671at2759"/>
<keyword evidence="2" id="KW-1133">Transmembrane helix</keyword>
<keyword evidence="4" id="KW-1185">Reference proteome</keyword>
<sequence length="98" mass="11486">MGGKRKKNDDSDNDEVQKKPDMKKTKRGELLSSMIKNKEKRSQVYAKLKRQKKLDKIDKHNARDASEKRALQLGEEVLNLQFNCFFVCDLILILLFFV</sequence>
<evidence type="ECO:0000256" key="2">
    <source>
        <dbReference type="SAM" id="Phobius"/>
    </source>
</evidence>
<feature type="transmembrane region" description="Helical" evidence="2">
    <location>
        <begin position="77"/>
        <end position="97"/>
    </location>
</feature>
<feature type="compositionally biased region" description="Basic and acidic residues" evidence="1">
    <location>
        <begin position="7"/>
        <end position="29"/>
    </location>
</feature>
<evidence type="ECO:0000313" key="3">
    <source>
        <dbReference type="EMBL" id="KAE9615325.1"/>
    </source>
</evidence>
<feature type="region of interest" description="Disordered" evidence="1">
    <location>
        <begin position="1"/>
        <end position="41"/>
    </location>
</feature>
<dbReference type="EMBL" id="WOCE01000004">
    <property type="protein sequence ID" value="KAE9615325.1"/>
    <property type="molecule type" value="Genomic_DNA"/>
</dbReference>
<reference evidence="4" key="1">
    <citation type="journal article" date="2020" name="Nat. Commun.">
        <title>Genome sequence of the cluster root forming white lupin.</title>
        <authorList>
            <person name="Hufnagel B."/>
            <person name="Marques A."/>
            <person name="Soriano A."/>
            <person name="Marques L."/>
            <person name="Divol F."/>
            <person name="Doumas P."/>
            <person name="Sallet E."/>
            <person name="Mancinotti D."/>
            <person name="Carrere S."/>
            <person name="Marande W."/>
            <person name="Arribat S."/>
            <person name="Keller J."/>
            <person name="Huneau C."/>
            <person name="Blein T."/>
            <person name="Aime D."/>
            <person name="Laguerre M."/>
            <person name="Taylor J."/>
            <person name="Schubert V."/>
            <person name="Nelson M."/>
            <person name="Geu-Flores F."/>
            <person name="Crespi M."/>
            <person name="Gallardo-Guerrero K."/>
            <person name="Delaux P.-M."/>
            <person name="Salse J."/>
            <person name="Berges H."/>
            <person name="Guyot R."/>
            <person name="Gouzy J."/>
            <person name="Peret B."/>
        </authorList>
    </citation>
    <scope>NUCLEOTIDE SEQUENCE [LARGE SCALE GENOMIC DNA]</scope>
    <source>
        <strain evidence="4">cv. Amiga</strain>
    </source>
</reference>
<name>A0A6A4QL78_LUPAL</name>
<accession>A0A6A4QL78</accession>
<keyword evidence="2" id="KW-0472">Membrane</keyword>
<proteinExistence type="predicted"/>
<comment type="caution">
    <text evidence="3">The sequence shown here is derived from an EMBL/GenBank/DDBJ whole genome shotgun (WGS) entry which is preliminary data.</text>
</comment>
<dbReference type="Proteomes" id="UP000447434">
    <property type="component" value="Chromosome 4"/>
</dbReference>